<evidence type="ECO:0000256" key="6">
    <source>
        <dbReference type="ARBA" id="ARBA00022692"/>
    </source>
</evidence>
<dbReference type="FunFam" id="1.10.287.130:FF:000001">
    <property type="entry name" value="Two-component sensor histidine kinase"/>
    <property type="match status" value="1"/>
</dbReference>
<evidence type="ECO:0000256" key="2">
    <source>
        <dbReference type="ARBA" id="ARBA00004141"/>
    </source>
</evidence>
<dbReference type="CDD" id="cd00130">
    <property type="entry name" value="PAS"/>
    <property type="match status" value="1"/>
</dbReference>
<dbReference type="GO" id="GO:0000155">
    <property type="term" value="F:phosphorelay sensor kinase activity"/>
    <property type="evidence" value="ECO:0007669"/>
    <property type="project" value="InterPro"/>
</dbReference>
<dbReference type="InterPro" id="IPR004358">
    <property type="entry name" value="Sig_transdc_His_kin-like_C"/>
</dbReference>
<dbReference type="SUPFAM" id="SSF55781">
    <property type="entry name" value="GAF domain-like"/>
    <property type="match status" value="1"/>
</dbReference>
<keyword evidence="4" id="KW-0597">Phosphoprotein</keyword>
<feature type="region of interest" description="Disordered" evidence="13">
    <location>
        <begin position="1"/>
        <end position="20"/>
    </location>
</feature>
<evidence type="ECO:0000256" key="9">
    <source>
        <dbReference type="ARBA" id="ARBA00022840"/>
    </source>
</evidence>
<dbReference type="Gene3D" id="3.30.450.20">
    <property type="entry name" value="PAS domain"/>
    <property type="match status" value="1"/>
</dbReference>
<evidence type="ECO:0000256" key="7">
    <source>
        <dbReference type="ARBA" id="ARBA00022741"/>
    </source>
</evidence>
<evidence type="ECO:0000313" key="16">
    <source>
        <dbReference type="EMBL" id="MBB6133680.1"/>
    </source>
</evidence>
<evidence type="ECO:0000259" key="14">
    <source>
        <dbReference type="PROSITE" id="PS50109"/>
    </source>
</evidence>
<keyword evidence="10" id="KW-1133">Transmembrane helix</keyword>
<accession>A0A7W9WZG4</accession>
<dbReference type="EMBL" id="JACHBX010000001">
    <property type="protein sequence ID" value="MBB6133680.1"/>
    <property type="molecule type" value="Genomic_DNA"/>
</dbReference>
<proteinExistence type="predicted"/>
<dbReference type="InterPro" id="IPR036097">
    <property type="entry name" value="HisK_dim/P_sf"/>
</dbReference>
<sequence length="530" mass="56766">MNETPTNHDPAPTSAPLPPDEARRHAVLLDLNLLDTPPQASFDRITRMATHLFKVPIALVSLVDTDRQWFKSRVGVTLTETPRSVSFCAHAILQDDVMVVRDARADARFANNPLVRGETAARFYAGSPIDVGDGMRIGTLCIIDSVPREFSDADRAMLRDLAGMVAGEIATIELRAACERERSSARALRTLLEHLPDAVLLLDAGGRILSCNPAAEALFGSPCSVLTGQSSALLIGMAPQVVSRHEGTARRVDGSSFAAEISITEMTLDEHVHLVATVRDMDGLRAERERVRAANQRRHDYFRTASHELRTPMASILGFSELLLKREFDPATGRELIDIIHRQATRLIGLVNQMLDLARIDAGGAAQLQPTLLDLADMMAKIQGALANDAHAARIALAVAPGLPPVTADAARVQQALGNIVNNALAYSAPDSIVDVSISQQERAGQAGAAVRVRDQGVGMTPEQRKQVYDAFWRANALPDVPGNGLGMTIVREIVSAHGGVIEIVSAPGDGTEVALWLPARAGVGDAAAV</sequence>
<dbReference type="Pfam" id="PF13188">
    <property type="entry name" value="PAS_8"/>
    <property type="match status" value="1"/>
</dbReference>
<protein>
    <recommendedName>
        <fullName evidence="3">histidine kinase</fullName>
        <ecNumber evidence="3">2.7.13.3</ecNumber>
    </recommendedName>
</protein>
<dbReference type="CDD" id="cd00082">
    <property type="entry name" value="HisKA"/>
    <property type="match status" value="1"/>
</dbReference>
<dbReference type="InterPro" id="IPR035965">
    <property type="entry name" value="PAS-like_dom_sf"/>
</dbReference>
<dbReference type="SMART" id="SM00091">
    <property type="entry name" value="PAS"/>
    <property type="match status" value="1"/>
</dbReference>
<dbReference type="EC" id="2.7.13.3" evidence="3"/>
<dbReference type="GO" id="GO:0000156">
    <property type="term" value="F:phosphorelay response regulator activity"/>
    <property type="evidence" value="ECO:0007669"/>
    <property type="project" value="TreeGrafter"/>
</dbReference>
<dbReference type="Pfam" id="PF01590">
    <property type="entry name" value="GAF"/>
    <property type="match status" value="1"/>
</dbReference>
<comment type="catalytic activity">
    <reaction evidence="1">
        <text>ATP + protein L-histidine = ADP + protein N-phospho-L-histidine.</text>
        <dbReference type="EC" id="2.7.13.3"/>
    </reaction>
</comment>
<organism evidence="16 17">
    <name type="scientific">Massilia aurea</name>
    <dbReference type="NCBI Taxonomy" id="373040"/>
    <lineage>
        <taxon>Bacteria</taxon>
        <taxon>Pseudomonadati</taxon>
        <taxon>Pseudomonadota</taxon>
        <taxon>Betaproteobacteria</taxon>
        <taxon>Burkholderiales</taxon>
        <taxon>Oxalobacteraceae</taxon>
        <taxon>Telluria group</taxon>
        <taxon>Massilia</taxon>
    </lineage>
</organism>
<dbReference type="InterPro" id="IPR003018">
    <property type="entry name" value="GAF"/>
</dbReference>
<dbReference type="InterPro" id="IPR036890">
    <property type="entry name" value="HATPase_C_sf"/>
</dbReference>
<dbReference type="InterPro" id="IPR000014">
    <property type="entry name" value="PAS"/>
</dbReference>
<dbReference type="PANTHER" id="PTHR42878:SF7">
    <property type="entry name" value="SENSOR HISTIDINE KINASE GLRK"/>
    <property type="match status" value="1"/>
</dbReference>
<gene>
    <name evidence="16" type="ORF">HD842_001791</name>
</gene>
<dbReference type="SUPFAM" id="SSF47384">
    <property type="entry name" value="Homodimeric domain of signal transducing histidine kinase"/>
    <property type="match status" value="1"/>
</dbReference>
<dbReference type="SMART" id="SM00388">
    <property type="entry name" value="HisKA"/>
    <property type="match status" value="1"/>
</dbReference>
<dbReference type="PROSITE" id="PS50109">
    <property type="entry name" value="HIS_KIN"/>
    <property type="match status" value="1"/>
</dbReference>
<evidence type="ECO:0000313" key="17">
    <source>
        <dbReference type="Proteomes" id="UP000540787"/>
    </source>
</evidence>
<comment type="caution">
    <text evidence="16">The sequence shown here is derived from an EMBL/GenBank/DDBJ whole genome shotgun (WGS) entry which is preliminary data.</text>
</comment>
<dbReference type="Gene3D" id="3.30.450.40">
    <property type="match status" value="1"/>
</dbReference>
<evidence type="ECO:0000256" key="11">
    <source>
        <dbReference type="ARBA" id="ARBA00023012"/>
    </source>
</evidence>
<dbReference type="SUPFAM" id="SSF55785">
    <property type="entry name" value="PYP-like sensor domain (PAS domain)"/>
    <property type="match status" value="1"/>
</dbReference>
<keyword evidence="6" id="KW-0812">Transmembrane</keyword>
<dbReference type="Gene3D" id="1.10.287.130">
    <property type="match status" value="1"/>
</dbReference>
<evidence type="ECO:0000256" key="3">
    <source>
        <dbReference type="ARBA" id="ARBA00012438"/>
    </source>
</evidence>
<evidence type="ECO:0000256" key="10">
    <source>
        <dbReference type="ARBA" id="ARBA00022989"/>
    </source>
</evidence>
<evidence type="ECO:0000256" key="4">
    <source>
        <dbReference type="ARBA" id="ARBA00022553"/>
    </source>
</evidence>
<dbReference type="GO" id="GO:0005524">
    <property type="term" value="F:ATP binding"/>
    <property type="evidence" value="ECO:0007669"/>
    <property type="project" value="UniProtKB-KW"/>
</dbReference>
<dbReference type="GO" id="GO:0007234">
    <property type="term" value="P:osmosensory signaling via phosphorelay pathway"/>
    <property type="evidence" value="ECO:0007669"/>
    <property type="project" value="TreeGrafter"/>
</dbReference>
<dbReference type="SMART" id="SM00387">
    <property type="entry name" value="HATPase_c"/>
    <property type="match status" value="1"/>
</dbReference>
<dbReference type="PANTHER" id="PTHR42878">
    <property type="entry name" value="TWO-COMPONENT HISTIDINE KINASE"/>
    <property type="match status" value="1"/>
</dbReference>
<keyword evidence="11" id="KW-0902">Two-component regulatory system</keyword>
<name>A0A7W9WZG4_9BURK</name>
<keyword evidence="9" id="KW-0067">ATP-binding</keyword>
<evidence type="ECO:0000256" key="5">
    <source>
        <dbReference type="ARBA" id="ARBA00022679"/>
    </source>
</evidence>
<dbReference type="InterPro" id="IPR003594">
    <property type="entry name" value="HATPase_dom"/>
</dbReference>
<feature type="domain" description="Histidine kinase" evidence="14">
    <location>
        <begin position="304"/>
        <end position="522"/>
    </location>
</feature>
<dbReference type="Pfam" id="PF00512">
    <property type="entry name" value="HisKA"/>
    <property type="match status" value="1"/>
</dbReference>
<evidence type="ECO:0000256" key="8">
    <source>
        <dbReference type="ARBA" id="ARBA00022777"/>
    </source>
</evidence>
<dbReference type="RefSeq" id="WP_183553272.1">
    <property type="nucleotide sequence ID" value="NZ_JACHBX010000001.1"/>
</dbReference>
<dbReference type="InterPro" id="IPR050351">
    <property type="entry name" value="BphY/WalK/GraS-like"/>
</dbReference>
<reference evidence="16 17" key="1">
    <citation type="submission" date="2020-08" db="EMBL/GenBank/DDBJ databases">
        <title>The Agave Microbiome: Exploring the role of microbial communities in plant adaptations to desert environments.</title>
        <authorList>
            <person name="Partida-Martinez L.P."/>
        </authorList>
    </citation>
    <scope>NUCLEOTIDE SEQUENCE [LARGE SCALE GENOMIC DNA]</scope>
    <source>
        <strain evidence="16 17">AT3.2</strain>
    </source>
</reference>
<dbReference type="GO" id="GO:0030295">
    <property type="term" value="F:protein kinase activator activity"/>
    <property type="evidence" value="ECO:0007669"/>
    <property type="project" value="TreeGrafter"/>
</dbReference>
<comment type="subcellular location">
    <subcellularLocation>
        <location evidence="2">Membrane</location>
        <topology evidence="2">Multi-pass membrane protein</topology>
    </subcellularLocation>
</comment>
<evidence type="ECO:0000259" key="15">
    <source>
        <dbReference type="PROSITE" id="PS50112"/>
    </source>
</evidence>
<keyword evidence="12" id="KW-0472">Membrane</keyword>
<keyword evidence="8" id="KW-0418">Kinase</keyword>
<evidence type="ECO:0000256" key="12">
    <source>
        <dbReference type="ARBA" id="ARBA00023136"/>
    </source>
</evidence>
<evidence type="ECO:0000256" key="1">
    <source>
        <dbReference type="ARBA" id="ARBA00000085"/>
    </source>
</evidence>
<dbReference type="PRINTS" id="PR00344">
    <property type="entry name" value="BCTRLSENSOR"/>
</dbReference>
<evidence type="ECO:0000256" key="13">
    <source>
        <dbReference type="SAM" id="MobiDB-lite"/>
    </source>
</evidence>
<dbReference type="CDD" id="cd00075">
    <property type="entry name" value="HATPase"/>
    <property type="match status" value="1"/>
</dbReference>
<dbReference type="InterPro" id="IPR005467">
    <property type="entry name" value="His_kinase_dom"/>
</dbReference>
<dbReference type="Gene3D" id="3.30.565.10">
    <property type="entry name" value="Histidine kinase-like ATPase, C-terminal domain"/>
    <property type="match status" value="1"/>
</dbReference>
<keyword evidence="17" id="KW-1185">Reference proteome</keyword>
<dbReference type="Pfam" id="PF02518">
    <property type="entry name" value="HATPase_c"/>
    <property type="match status" value="1"/>
</dbReference>
<dbReference type="NCBIfam" id="TIGR00229">
    <property type="entry name" value="sensory_box"/>
    <property type="match status" value="1"/>
</dbReference>
<dbReference type="PROSITE" id="PS50112">
    <property type="entry name" value="PAS"/>
    <property type="match status" value="1"/>
</dbReference>
<dbReference type="InterPro" id="IPR003661">
    <property type="entry name" value="HisK_dim/P_dom"/>
</dbReference>
<keyword evidence="5" id="KW-0808">Transferase</keyword>
<dbReference type="InterPro" id="IPR029016">
    <property type="entry name" value="GAF-like_dom_sf"/>
</dbReference>
<keyword evidence="7" id="KW-0547">Nucleotide-binding</keyword>
<dbReference type="GO" id="GO:0016020">
    <property type="term" value="C:membrane"/>
    <property type="evidence" value="ECO:0007669"/>
    <property type="project" value="UniProtKB-SubCell"/>
</dbReference>
<dbReference type="AlphaFoldDB" id="A0A7W9WZG4"/>
<dbReference type="SUPFAM" id="SSF55874">
    <property type="entry name" value="ATPase domain of HSP90 chaperone/DNA topoisomerase II/histidine kinase"/>
    <property type="match status" value="1"/>
</dbReference>
<feature type="domain" description="PAS" evidence="15">
    <location>
        <begin position="184"/>
        <end position="220"/>
    </location>
</feature>
<dbReference type="SMART" id="SM00065">
    <property type="entry name" value="GAF"/>
    <property type="match status" value="1"/>
</dbReference>
<dbReference type="Proteomes" id="UP000540787">
    <property type="component" value="Unassembled WGS sequence"/>
</dbReference>